<reference evidence="2" key="1">
    <citation type="submission" date="2013-02" db="EMBL/GenBank/DDBJ databases">
        <title>Comparative genomics of Borrelia species.</title>
        <authorList>
            <person name="Schwan T.G."/>
            <person name="Raffel S.J."/>
            <person name="Porcella S.F."/>
        </authorList>
    </citation>
    <scope>NUCLEOTIDE SEQUENCE</scope>
    <source>
        <strain evidence="2">DOU</strain>
        <plasmid evidence="2">unnamed</plasmid>
    </source>
</reference>
<dbReference type="HOGENOM" id="CLU_3305696_0_0_12"/>
<gene>
    <name evidence="2" type="ORF">BCD_1602</name>
</gene>
<keyword evidence="1" id="KW-1133">Transmembrane helix</keyword>
<dbReference type="EMBL" id="CP004330">
    <property type="protein sequence ID" value="AHH07668.1"/>
    <property type="molecule type" value="Genomic_DNA"/>
</dbReference>
<organism evidence="2">
    <name type="scientific">Borrelia crocidurae DOU</name>
    <dbReference type="NCBI Taxonomy" id="1293575"/>
    <lineage>
        <taxon>Bacteria</taxon>
        <taxon>Pseudomonadati</taxon>
        <taxon>Spirochaetota</taxon>
        <taxon>Spirochaetia</taxon>
        <taxon>Spirochaetales</taxon>
        <taxon>Borreliaceae</taxon>
        <taxon>Borrelia</taxon>
    </lineage>
</organism>
<keyword evidence="1" id="KW-0472">Membrane</keyword>
<evidence type="ECO:0000256" key="1">
    <source>
        <dbReference type="SAM" id="Phobius"/>
    </source>
</evidence>
<protein>
    <submittedName>
        <fullName evidence="2">Uncharacterized protein</fullName>
    </submittedName>
</protein>
<feature type="transmembrane region" description="Helical" evidence="1">
    <location>
        <begin position="6"/>
        <end position="23"/>
    </location>
</feature>
<keyword evidence="2" id="KW-0614">Plasmid</keyword>
<sequence length="39" mass="4581">MLSFVFHYSFVCCLLVFIGKSRMQVKKAERIKGNREGEE</sequence>
<proteinExistence type="predicted"/>
<dbReference type="AlphaFoldDB" id="W5SLV2"/>
<evidence type="ECO:0000313" key="2">
    <source>
        <dbReference type="EMBL" id="AHH07668.1"/>
    </source>
</evidence>
<accession>W5SLV2</accession>
<geneLocation type="plasmid" evidence="2">
    <name>unnamed</name>
</geneLocation>
<keyword evidence="1" id="KW-0812">Transmembrane</keyword>
<name>W5SLV2_9SPIR</name>